<evidence type="ECO:0008006" key="4">
    <source>
        <dbReference type="Google" id="ProtNLM"/>
    </source>
</evidence>
<name>A0ABV0B9V3_9SPHN</name>
<protein>
    <recommendedName>
        <fullName evidence="4">DUF2721 domain-containing protein</fullName>
    </recommendedName>
</protein>
<organism evidence="2 3">
    <name type="scientific">Sphingomonas rustica</name>
    <dbReference type="NCBI Taxonomy" id="3103142"/>
    <lineage>
        <taxon>Bacteria</taxon>
        <taxon>Pseudomonadati</taxon>
        <taxon>Pseudomonadota</taxon>
        <taxon>Alphaproteobacteria</taxon>
        <taxon>Sphingomonadales</taxon>
        <taxon>Sphingomonadaceae</taxon>
        <taxon>Sphingomonas</taxon>
    </lineage>
</organism>
<keyword evidence="1" id="KW-0472">Membrane</keyword>
<feature type="transmembrane region" description="Helical" evidence="1">
    <location>
        <begin position="28"/>
        <end position="54"/>
    </location>
</feature>
<dbReference type="RefSeq" id="WP_346247376.1">
    <property type="nucleotide sequence ID" value="NZ_JBDIZK010000008.1"/>
</dbReference>
<dbReference type="Proteomes" id="UP001427805">
    <property type="component" value="Unassembled WGS sequence"/>
</dbReference>
<proteinExistence type="predicted"/>
<evidence type="ECO:0000313" key="3">
    <source>
        <dbReference type="Proteomes" id="UP001427805"/>
    </source>
</evidence>
<comment type="caution">
    <text evidence="2">The sequence shown here is derived from an EMBL/GenBank/DDBJ whole genome shotgun (WGS) entry which is preliminary data.</text>
</comment>
<keyword evidence="1" id="KW-1133">Transmembrane helix</keyword>
<sequence>MASDRAREQLRQERETFEQARTHVARWFALRLCMGYIGIVLMTLVAAVSTYVILHPDRYDATVLGVAGTALLVDIVSLAVSIFRLVLQQGSIAQLKPVTKCAATTRRRNATDLRP</sequence>
<accession>A0ABV0B9V3</accession>
<gene>
    <name evidence="2" type="ORF">TPR58_14360</name>
</gene>
<feature type="transmembrane region" description="Helical" evidence="1">
    <location>
        <begin position="66"/>
        <end position="87"/>
    </location>
</feature>
<reference evidence="2 3" key="1">
    <citation type="submission" date="2024-05" db="EMBL/GenBank/DDBJ databases">
        <title>Sphingomonas sp. HF-S3 16S ribosomal RNA gene Genome sequencing and assembly.</title>
        <authorList>
            <person name="Lee H."/>
        </authorList>
    </citation>
    <scope>NUCLEOTIDE SEQUENCE [LARGE SCALE GENOMIC DNA]</scope>
    <source>
        <strain evidence="2 3">HF-S3</strain>
    </source>
</reference>
<keyword evidence="1" id="KW-0812">Transmembrane</keyword>
<dbReference type="EMBL" id="JBDIZK010000008">
    <property type="protein sequence ID" value="MEN3748354.1"/>
    <property type="molecule type" value="Genomic_DNA"/>
</dbReference>
<keyword evidence="3" id="KW-1185">Reference proteome</keyword>
<evidence type="ECO:0000256" key="1">
    <source>
        <dbReference type="SAM" id="Phobius"/>
    </source>
</evidence>
<evidence type="ECO:0000313" key="2">
    <source>
        <dbReference type="EMBL" id="MEN3748354.1"/>
    </source>
</evidence>